<dbReference type="Proteomes" id="UP000012015">
    <property type="component" value="Unassembled WGS sequence"/>
</dbReference>
<evidence type="ECO:0000313" key="2">
    <source>
        <dbReference type="EMBL" id="EMQ98639.1"/>
    </source>
</evidence>
<feature type="transmembrane region" description="Helical" evidence="1">
    <location>
        <begin position="137"/>
        <end position="156"/>
    </location>
</feature>
<feature type="transmembrane region" description="Helical" evidence="1">
    <location>
        <begin position="301"/>
        <end position="320"/>
    </location>
</feature>
<dbReference type="STRING" id="1276920.ADIAG_02068"/>
<accession>M7NA24</accession>
<keyword evidence="3" id="KW-1185">Reference proteome</keyword>
<feature type="transmembrane region" description="Helical" evidence="1">
    <location>
        <begin position="219"/>
        <end position="237"/>
    </location>
</feature>
<evidence type="ECO:0000256" key="1">
    <source>
        <dbReference type="SAM" id="Phobius"/>
    </source>
</evidence>
<evidence type="ECO:0000313" key="3">
    <source>
        <dbReference type="Proteomes" id="UP000012015"/>
    </source>
</evidence>
<dbReference type="PATRIC" id="fig|1276920.7.peg.2066"/>
<keyword evidence="1" id="KW-0472">Membrane</keyword>
<feature type="transmembrane region" description="Helical" evidence="1">
    <location>
        <begin position="34"/>
        <end position="57"/>
    </location>
</feature>
<keyword evidence="1" id="KW-0812">Transmembrane</keyword>
<keyword evidence="1" id="KW-1133">Transmembrane helix</keyword>
<feature type="transmembrane region" description="Helical" evidence="1">
    <location>
        <begin position="249"/>
        <end position="271"/>
    </location>
</feature>
<proteinExistence type="predicted"/>
<feature type="transmembrane region" description="Helical" evidence="1">
    <location>
        <begin position="326"/>
        <end position="345"/>
    </location>
</feature>
<name>M7NA24_9MICC</name>
<gene>
    <name evidence="2" type="ORF">ADIAG_02068</name>
</gene>
<feature type="transmembrane region" description="Helical" evidence="1">
    <location>
        <begin position="110"/>
        <end position="131"/>
    </location>
</feature>
<protein>
    <submittedName>
        <fullName evidence="2">Uncharacterized protein</fullName>
    </submittedName>
</protein>
<reference evidence="2 3" key="1">
    <citation type="journal article" date="2013" name="Genome Announc.">
        <title>Draft Genome Sequence of Arthrobacter gangotriensis Strain Lz1yT, Isolated from a Penguin Rookery Soil Sample Collected in Antarctica, near the Indian Station Dakshin Gangotri.</title>
        <authorList>
            <person name="Shivaji S."/>
            <person name="Ara S."/>
            <person name="Bandi S."/>
            <person name="Singh A."/>
            <person name="Kumar Pinnaka A."/>
        </authorList>
    </citation>
    <scope>NUCLEOTIDE SEQUENCE [LARGE SCALE GENOMIC DNA]</scope>
    <source>
        <strain evidence="2 3">Lz1y</strain>
    </source>
</reference>
<comment type="caution">
    <text evidence="2">The sequence shown here is derived from an EMBL/GenBank/DDBJ whole genome shotgun (WGS) entry which is preliminary data.</text>
</comment>
<sequence>MKQRYDPTVEDPLIPDPLEFQYMALGYVQRRIRLLHIVLFGSGIYLASGATLLMRWLTRVEPWGAALMTDFGILVLLVCLAAAGVAALARIRPSVAFAVADQSIRNDKKTSIILVVLGAIYSTIVVLLAWGPELPRVSSILFGMWVGIAIGVLGLLRARYMRLHRDELYSGYLSRHGKSSGSSPRTVRDVVPGPSIIDSEPSGFELQAFGYAGKRSRGWALVLMGPFLTCFLAPILGAKWALGEEYDHWIVPVLVAAAIMAVCCSIGAFLLKLDLRGKPAPAKFYAKNLSWSARANRGSAIAGYVGSAAIFISGALIARSTSDPEFVIYVFAFAIGMASLSPFMLTAGNIMNRRRELYAAWLIRNDKITVDEAHAQKPQNWDLER</sequence>
<dbReference type="AlphaFoldDB" id="M7NA24"/>
<organism evidence="2 3">
    <name type="scientific">Paeniglutamicibacter gangotriensis Lz1y</name>
    <dbReference type="NCBI Taxonomy" id="1276920"/>
    <lineage>
        <taxon>Bacteria</taxon>
        <taxon>Bacillati</taxon>
        <taxon>Actinomycetota</taxon>
        <taxon>Actinomycetes</taxon>
        <taxon>Micrococcales</taxon>
        <taxon>Micrococcaceae</taxon>
        <taxon>Paeniglutamicibacter</taxon>
    </lineage>
</organism>
<feature type="transmembrane region" description="Helical" evidence="1">
    <location>
        <begin position="63"/>
        <end position="89"/>
    </location>
</feature>
<dbReference type="EMBL" id="AOCK01000005">
    <property type="protein sequence ID" value="EMQ98639.1"/>
    <property type="molecule type" value="Genomic_DNA"/>
</dbReference>